<dbReference type="KEGG" id="cmr:Cycma_5058"/>
<dbReference type="Gene3D" id="3.40.50.11010">
    <property type="match status" value="1"/>
</dbReference>
<dbReference type="HOGENOM" id="CLU_041132_1_0_10"/>
<name>G0J8E2_CYCMS</name>
<evidence type="ECO:0000313" key="2">
    <source>
        <dbReference type="Proteomes" id="UP000001635"/>
    </source>
</evidence>
<dbReference type="AlphaFoldDB" id="G0J8E2"/>
<dbReference type="EMBL" id="CP002955">
    <property type="protein sequence ID" value="AEL28742.1"/>
    <property type="molecule type" value="Genomic_DNA"/>
</dbReference>
<sequence length="408" mass="46751">MEDFSNLTLDKVTIVMTSMSRWDGEFSSASWSLAKTFAQNQKVIYVDYPFTLLDYMKERKKPSVVARKKALINGTESLKPLTQFSPLLYTLCPPLMLPINWLPSGKLYNYFSKWNDRRLAGAIKKAIKALNEEDFIFFNSFNPLYLSKLPSNFKPLAFVYQSRDNIRALEPYLRKHGAGKEIEAVKNADLSLVTSRMLQKDLESLSGKKVAYFPNAADFDLFKTAYDEVVKIPEDLKDIPRPIIGYTGNICHRLDYNLIESICKNNPDKSVVMVGPRNHQGHTQIDLDKIPNLFFTGPKKIEQLPQYLAHFQLLILPFLCNEITKSIYPLKINEYLASGKPIVATPFSEDIQSFHPLISLEKIPENFNEAIQKELNTDSDQKAKSRYLEASKNTWKGRVKLFWQLLGG</sequence>
<dbReference type="eggNOG" id="COG0438">
    <property type="taxonomic scope" value="Bacteria"/>
</dbReference>
<dbReference type="RefSeq" id="WP_014023021.1">
    <property type="nucleotide sequence ID" value="NC_015914.1"/>
</dbReference>
<reference evidence="2" key="1">
    <citation type="submission" date="2011-07" db="EMBL/GenBank/DDBJ databases">
        <title>The complete genome of Cyclobacterium marinum DSM 745.</title>
        <authorList>
            <person name="Lucas S."/>
            <person name="Han J."/>
            <person name="Lapidus A."/>
            <person name="Bruce D."/>
            <person name="Goodwin L."/>
            <person name="Pitluck S."/>
            <person name="Peters L."/>
            <person name="Kyrpides N."/>
            <person name="Mavromatis K."/>
            <person name="Ivanova N."/>
            <person name="Ovchinnikova G."/>
            <person name="Chertkov O."/>
            <person name="Detter J.C."/>
            <person name="Tapia R."/>
            <person name="Han C."/>
            <person name="Land M."/>
            <person name="Hauser L."/>
            <person name="Markowitz V."/>
            <person name="Cheng J.-F."/>
            <person name="Hugenholtz P."/>
            <person name="Woyke T."/>
            <person name="Wu D."/>
            <person name="Tindall B."/>
            <person name="Schuetze A."/>
            <person name="Brambilla E."/>
            <person name="Klenk H.-P."/>
            <person name="Eisen J.A."/>
        </authorList>
    </citation>
    <scope>NUCLEOTIDE SEQUENCE [LARGE SCALE GENOMIC DNA]</scope>
    <source>
        <strain evidence="2">ATCC 25205 / DSM 745 / LMG 13164 / NCIMB 1802</strain>
    </source>
</reference>
<keyword evidence="1" id="KW-0808">Transferase</keyword>
<dbReference type="GO" id="GO:0016740">
    <property type="term" value="F:transferase activity"/>
    <property type="evidence" value="ECO:0007669"/>
    <property type="project" value="UniProtKB-KW"/>
</dbReference>
<evidence type="ECO:0000313" key="1">
    <source>
        <dbReference type="EMBL" id="AEL28742.1"/>
    </source>
</evidence>
<dbReference type="Pfam" id="PF13692">
    <property type="entry name" value="Glyco_trans_1_4"/>
    <property type="match status" value="1"/>
</dbReference>
<gene>
    <name evidence="1" type="ordered locus">Cycma_5058</name>
</gene>
<dbReference type="Gene3D" id="3.40.50.2000">
    <property type="entry name" value="Glycogen Phosphorylase B"/>
    <property type="match status" value="1"/>
</dbReference>
<dbReference type="Proteomes" id="UP000001635">
    <property type="component" value="Chromosome"/>
</dbReference>
<protein>
    <submittedName>
        <fullName evidence="1">Group 1 glycosyl transferase</fullName>
    </submittedName>
</protein>
<accession>G0J8E2</accession>
<organism evidence="1 2">
    <name type="scientific">Cyclobacterium marinum (strain ATCC 25205 / DSM 745 / LMG 13164 / NCIMB 1802)</name>
    <name type="common">Flectobacillus marinus</name>
    <dbReference type="NCBI Taxonomy" id="880070"/>
    <lineage>
        <taxon>Bacteria</taxon>
        <taxon>Pseudomonadati</taxon>
        <taxon>Bacteroidota</taxon>
        <taxon>Cytophagia</taxon>
        <taxon>Cytophagales</taxon>
        <taxon>Cyclobacteriaceae</taxon>
        <taxon>Cyclobacterium</taxon>
    </lineage>
</organism>
<dbReference type="STRING" id="880070.Cycma_5058"/>
<dbReference type="SUPFAM" id="SSF53756">
    <property type="entry name" value="UDP-Glycosyltransferase/glycogen phosphorylase"/>
    <property type="match status" value="1"/>
</dbReference>
<keyword evidence="2" id="KW-1185">Reference proteome</keyword>
<proteinExistence type="predicted"/>